<feature type="region of interest" description="Disordered" evidence="3">
    <location>
        <begin position="486"/>
        <end position="519"/>
    </location>
</feature>
<feature type="compositionally biased region" description="Basic and acidic residues" evidence="3">
    <location>
        <begin position="509"/>
        <end position="519"/>
    </location>
</feature>
<reference evidence="4" key="1">
    <citation type="submission" date="2021-01" db="EMBL/GenBank/DDBJ databases">
        <authorList>
            <person name="Corre E."/>
            <person name="Pelletier E."/>
            <person name="Niang G."/>
            <person name="Scheremetjew M."/>
            <person name="Finn R."/>
            <person name="Kale V."/>
            <person name="Holt S."/>
            <person name="Cochrane G."/>
            <person name="Meng A."/>
            <person name="Brown T."/>
            <person name="Cohen L."/>
        </authorList>
    </citation>
    <scope>NUCLEOTIDE SEQUENCE</scope>
    <source>
        <strain evidence="4">Pop2</strain>
    </source>
</reference>
<dbReference type="InterPro" id="IPR038538">
    <property type="entry name" value="MTERF_sf"/>
</dbReference>
<dbReference type="PANTHER" id="PTHR13068:SF112">
    <property type="entry name" value="TRANSCRIPTION TERMINATION FACTOR 3, MITOCHONDRIAL"/>
    <property type="match status" value="1"/>
</dbReference>
<evidence type="ECO:0000256" key="2">
    <source>
        <dbReference type="ARBA" id="ARBA00022946"/>
    </source>
</evidence>
<accession>A0A7S1ZHV4</accession>
<dbReference type="PANTHER" id="PTHR13068">
    <property type="entry name" value="CGI-12 PROTEIN-RELATED"/>
    <property type="match status" value="1"/>
</dbReference>
<dbReference type="GO" id="GO:0003676">
    <property type="term" value="F:nucleic acid binding"/>
    <property type="evidence" value="ECO:0007669"/>
    <property type="project" value="InterPro"/>
</dbReference>
<dbReference type="SMART" id="SM00733">
    <property type="entry name" value="Mterf"/>
    <property type="match status" value="4"/>
</dbReference>
<sequence length="712" mass="80794">MKGKLNQVISMGSKRMSLILTTSTATWIVLTLLSVSNVHVCTSFSSSPWDDTLTRTASMTRSFSSSMTTVTAAFVVSPKNQNKRNKKKQNIASFLQINTQNSHESFKEKGTTTSLKMVGRSAFGKAAIGLKNKNQTDLLLANSRFINSTISDSNIISPPKESAETKRLLFQRDRALLALQQHLRLSTEKSLQLLTTNPSLYTDVPSLSLKLLYLLNELNIPRSRLVRMLETHPTLTTRVILDSEANLSSTLQVLQEELDLRYADLKAIITKSSNLPTLLNYGRSNLKRKIRLYTSGYLSITPSVMTQLICTESRMLQMNPVLATQVINILRNTLNMSRDDIVTMLQRDKLLLCYHPTENTKPTIDYLMGDDSQIGHVLGLVLRKSESTLLLPASISEEQQNIEEEKQQLIKSRIKDLLIRYPAILSCGITTHLQPILSFLRNDVGCTDYQLGRMLYRRGNILTLSLDSLKRKVDYFNTVLSLTEEEGEEIESAEKNGSEEETNSSDICSGEKEAEQKDPVEVYESYRDEYGTKLSHILATSPDVLTLSLKGNLQPKFQYIIDTFLVPPSPRARSIVDGNGHLHLHACQKQQLSKIFQLRPQLLVLSLEKNWKPKVQYLSSSEEAGGAGLSPNQVWDWWVAYPHMMSFTLEKIEERVNVVKKIIRNKRISTTSTDFWWQSLNDNVEGETTMVLEANFLGWKEKKWRTWVEFNQ</sequence>
<proteinExistence type="inferred from homology"/>
<dbReference type="AlphaFoldDB" id="A0A7S1ZHV4"/>
<name>A0A7S1ZHV4_9STRA</name>
<dbReference type="InterPro" id="IPR003690">
    <property type="entry name" value="MTERF"/>
</dbReference>
<keyword evidence="2" id="KW-0809">Transit peptide</keyword>
<comment type="similarity">
    <text evidence="1">Belongs to the mTERF family.</text>
</comment>
<protein>
    <submittedName>
        <fullName evidence="4">Uncharacterized protein</fullName>
    </submittedName>
</protein>
<organism evidence="4">
    <name type="scientific">Ditylum brightwellii</name>
    <dbReference type="NCBI Taxonomy" id="49249"/>
    <lineage>
        <taxon>Eukaryota</taxon>
        <taxon>Sar</taxon>
        <taxon>Stramenopiles</taxon>
        <taxon>Ochrophyta</taxon>
        <taxon>Bacillariophyta</taxon>
        <taxon>Mediophyceae</taxon>
        <taxon>Lithodesmiophycidae</taxon>
        <taxon>Lithodesmiales</taxon>
        <taxon>Lithodesmiaceae</taxon>
        <taxon>Ditylum</taxon>
    </lineage>
</organism>
<dbReference type="Pfam" id="PF02536">
    <property type="entry name" value="mTERF"/>
    <property type="match status" value="3"/>
</dbReference>
<evidence type="ECO:0000256" key="1">
    <source>
        <dbReference type="ARBA" id="ARBA00007692"/>
    </source>
</evidence>
<dbReference type="EMBL" id="HBGN01024651">
    <property type="protein sequence ID" value="CAD9339393.1"/>
    <property type="molecule type" value="Transcribed_RNA"/>
</dbReference>
<dbReference type="Gene3D" id="1.25.70.10">
    <property type="entry name" value="Transcription termination factor 3, mitochondrial"/>
    <property type="match status" value="2"/>
</dbReference>
<evidence type="ECO:0000313" key="4">
    <source>
        <dbReference type="EMBL" id="CAD9339393.1"/>
    </source>
</evidence>
<gene>
    <name evidence="4" type="ORF">DBRI1063_LOCUS15762</name>
</gene>
<evidence type="ECO:0000256" key="3">
    <source>
        <dbReference type="SAM" id="MobiDB-lite"/>
    </source>
</evidence>